<gene>
    <name evidence="1" type="ORF">GCM10011575_33070</name>
</gene>
<dbReference type="RefSeq" id="WP_188896464.1">
    <property type="nucleotide sequence ID" value="NZ_BMMZ01000008.1"/>
</dbReference>
<evidence type="ECO:0000313" key="1">
    <source>
        <dbReference type="EMBL" id="GGL72079.1"/>
    </source>
</evidence>
<protein>
    <submittedName>
        <fullName evidence="1">Uncharacterized protein</fullName>
    </submittedName>
</protein>
<organism evidence="1 2">
    <name type="scientific">Microlunatus endophyticus</name>
    <dbReference type="NCBI Taxonomy" id="1716077"/>
    <lineage>
        <taxon>Bacteria</taxon>
        <taxon>Bacillati</taxon>
        <taxon>Actinomycetota</taxon>
        <taxon>Actinomycetes</taxon>
        <taxon>Propionibacteriales</taxon>
        <taxon>Propionibacteriaceae</taxon>
        <taxon>Microlunatus</taxon>
    </lineage>
</organism>
<name>A0A917SCE0_9ACTN</name>
<dbReference type="AlphaFoldDB" id="A0A917SCE0"/>
<evidence type="ECO:0000313" key="2">
    <source>
        <dbReference type="Proteomes" id="UP000613840"/>
    </source>
</evidence>
<accession>A0A917SCE0</accession>
<keyword evidence="2" id="KW-1185">Reference proteome</keyword>
<comment type="caution">
    <text evidence="1">The sequence shown here is derived from an EMBL/GenBank/DDBJ whole genome shotgun (WGS) entry which is preliminary data.</text>
</comment>
<dbReference type="EMBL" id="BMMZ01000008">
    <property type="protein sequence ID" value="GGL72079.1"/>
    <property type="molecule type" value="Genomic_DNA"/>
</dbReference>
<reference evidence="1" key="2">
    <citation type="submission" date="2020-09" db="EMBL/GenBank/DDBJ databases">
        <authorList>
            <person name="Sun Q."/>
            <person name="Zhou Y."/>
        </authorList>
    </citation>
    <scope>NUCLEOTIDE SEQUENCE</scope>
    <source>
        <strain evidence="1">CGMCC 4.7306</strain>
    </source>
</reference>
<dbReference type="Proteomes" id="UP000613840">
    <property type="component" value="Unassembled WGS sequence"/>
</dbReference>
<reference evidence="1" key="1">
    <citation type="journal article" date="2014" name="Int. J. Syst. Evol. Microbiol.">
        <title>Complete genome sequence of Corynebacterium casei LMG S-19264T (=DSM 44701T), isolated from a smear-ripened cheese.</title>
        <authorList>
            <consortium name="US DOE Joint Genome Institute (JGI-PGF)"/>
            <person name="Walter F."/>
            <person name="Albersmeier A."/>
            <person name="Kalinowski J."/>
            <person name="Ruckert C."/>
        </authorList>
    </citation>
    <scope>NUCLEOTIDE SEQUENCE</scope>
    <source>
        <strain evidence="1">CGMCC 4.7306</strain>
    </source>
</reference>
<sequence>MADETVKAWQKIAKQLRGTLPGEWSVARSGVRTLLVRQPIDWVVVWVGISRVRRDDMPGLIGGLTSLAGYFNDVNASHGLSTPVGPDSPRTVDLTTPGALDEVSSFATAVLDKVADWTPERLAAEAEEQLAQAPDTRGRPLTFQHASGWRAILGTADGFEPAKEAAEWFAKALAPEYATWYEDLATAWQSGGRAAALQFLQDSRTAAIDSLKLR</sequence>
<proteinExistence type="predicted"/>